<name>A0A917B448_9MICO</name>
<organism evidence="1 2">
    <name type="scientific">Subtercola lobariae</name>
    <dbReference type="NCBI Taxonomy" id="1588641"/>
    <lineage>
        <taxon>Bacteria</taxon>
        <taxon>Bacillati</taxon>
        <taxon>Actinomycetota</taxon>
        <taxon>Actinomycetes</taxon>
        <taxon>Micrococcales</taxon>
        <taxon>Microbacteriaceae</taxon>
        <taxon>Subtercola</taxon>
    </lineage>
</organism>
<dbReference type="EMBL" id="BMGP01000002">
    <property type="protein sequence ID" value="GGF17392.1"/>
    <property type="molecule type" value="Genomic_DNA"/>
</dbReference>
<protein>
    <submittedName>
        <fullName evidence="1">Uncharacterized protein</fullName>
    </submittedName>
</protein>
<dbReference type="Proteomes" id="UP000598775">
    <property type="component" value="Unassembled WGS sequence"/>
</dbReference>
<reference evidence="1 2" key="1">
    <citation type="journal article" date="2014" name="Int. J. Syst. Evol. Microbiol.">
        <title>Complete genome sequence of Corynebacterium casei LMG S-19264T (=DSM 44701T), isolated from a smear-ripened cheese.</title>
        <authorList>
            <consortium name="US DOE Joint Genome Institute (JGI-PGF)"/>
            <person name="Walter F."/>
            <person name="Albersmeier A."/>
            <person name="Kalinowski J."/>
            <person name="Ruckert C."/>
        </authorList>
    </citation>
    <scope>NUCLEOTIDE SEQUENCE [LARGE SCALE GENOMIC DNA]</scope>
    <source>
        <strain evidence="1 2">CGMCC 1.12976</strain>
    </source>
</reference>
<evidence type="ECO:0000313" key="2">
    <source>
        <dbReference type="Proteomes" id="UP000598775"/>
    </source>
</evidence>
<dbReference type="AlphaFoldDB" id="A0A917B448"/>
<keyword evidence="2" id="KW-1185">Reference proteome</keyword>
<evidence type="ECO:0000313" key="1">
    <source>
        <dbReference type="EMBL" id="GGF17392.1"/>
    </source>
</evidence>
<comment type="caution">
    <text evidence="1">The sequence shown here is derived from an EMBL/GenBank/DDBJ whole genome shotgun (WGS) entry which is preliminary data.</text>
</comment>
<gene>
    <name evidence="1" type="ORF">GCM10011399_08920</name>
</gene>
<dbReference type="RefSeq" id="WP_188674474.1">
    <property type="nucleotide sequence ID" value="NZ_BMGP01000002.1"/>
</dbReference>
<proteinExistence type="predicted"/>
<sequence>MRRISYAGESFVTTDGVADALLRLVAALGANHTAAAIEVPAFVVGRGRGGDRGRQREAAASVELGGEGPAVELVRLVAGPSSEMISRQHDAAEEALAAEFSAEASAAIVRLNARTTALGVPRAVIHAHPQGKVEFDFDGLESL</sequence>
<accession>A0A917B448</accession>